<dbReference type="EMBL" id="VINQ01000006">
    <property type="protein sequence ID" value="KAA0916034.1"/>
    <property type="molecule type" value="Genomic_DNA"/>
</dbReference>
<dbReference type="AlphaFoldDB" id="A0A5A9ZFT9"/>
<accession>A0A5A9ZFT9</accession>
<dbReference type="Gene3D" id="1.10.10.10">
    <property type="entry name" value="Winged helix-like DNA-binding domain superfamily/Winged helix DNA-binding domain"/>
    <property type="match status" value="1"/>
</dbReference>
<evidence type="ECO:0000259" key="4">
    <source>
        <dbReference type="PROSITE" id="PS50949"/>
    </source>
</evidence>
<comment type="caution">
    <text evidence="5">The sequence shown here is derived from an EMBL/GenBank/DDBJ whole genome shotgun (WGS) entry which is preliminary data.</text>
</comment>
<dbReference type="Proteomes" id="UP000325291">
    <property type="component" value="Unassembled WGS sequence"/>
</dbReference>
<evidence type="ECO:0000256" key="2">
    <source>
        <dbReference type="ARBA" id="ARBA00023125"/>
    </source>
</evidence>
<proteinExistence type="predicted"/>
<dbReference type="InterPro" id="IPR008920">
    <property type="entry name" value="TF_FadR/GntR_C"/>
</dbReference>
<evidence type="ECO:0000313" key="6">
    <source>
        <dbReference type="Proteomes" id="UP000325291"/>
    </source>
</evidence>
<dbReference type="Gene3D" id="1.20.120.530">
    <property type="entry name" value="GntR ligand-binding domain-like"/>
    <property type="match status" value="1"/>
</dbReference>
<evidence type="ECO:0000256" key="1">
    <source>
        <dbReference type="ARBA" id="ARBA00023015"/>
    </source>
</evidence>
<dbReference type="GO" id="GO:0003700">
    <property type="term" value="F:DNA-binding transcription factor activity"/>
    <property type="evidence" value="ECO:0007669"/>
    <property type="project" value="InterPro"/>
</dbReference>
<organism evidence="5 6">
    <name type="scientific">Aquicoccus porphyridii</name>
    <dbReference type="NCBI Taxonomy" id="1852029"/>
    <lineage>
        <taxon>Bacteria</taxon>
        <taxon>Pseudomonadati</taxon>
        <taxon>Pseudomonadota</taxon>
        <taxon>Alphaproteobacteria</taxon>
        <taxon>Rhodobacterales</taxon>
        <taxon>Paracoccaceae</taxon>
        <taxon>Aquicoccus</taxon>
    </lineage>
</organism>
<keyword evidence="1" id="KW-0805">Transcription regulation</keyword>
<evidence type="ECO:0000256" key="3">
    <source>
        <dbReference type="ARBA" id="ARBA00023163"/>
    </source>
</evidence>
<dbReference type="PANTHER" id="PTHR43537:SF53">
    <property type="entry name" value="HTH-TYPE TRANSCRIPTIONAL REPRESSOR NANR"/>
    <property type="match status" value="1"/>
</dbReference>
<name>A0A5A9ZFT9_9RHOB</name>
<dbReference type="Pfam" id="PF00392">
    <property type="entry name" value="GntR"/>
    <property type="match status" value="1"/>
</dbReference>
<dbReference type="InterPro" id="IPR036390">
    <property type="entry name" value="WH_DNA-bd_sf"/>
</dbReference>
<dbReference type="SUPFAM" id="SSF46785">
    <property type="entry name" value="Winged helix' DNA-binding domain"/>
    <property type="match status" value="1"/>
</dbReference>
<keyword evidence="3" id="KW-0804">Transcription</keyword>
<gene>
    <name evidence="5" type="ORF">FLO80_09875</name>
</gene>
<dbReference type="InterPro" id="IPR000524">
    <property type="entry name" value="Tscrpt_reg_HTH_GntR"/>
</dbReference>
<dbReference type="SUPFAM" id="SSF48008">
    <property type="entry name" value="GntR ligand-binding domain-like"/>
    <property type="match status" value="1"/>
</dbReference>
<sequence length="229" mass="25680">MYKSSTRSFPVYDSLRQAIIEQALKPGVKLPEDSIGETFGVSRTIVRNALVRLDAEGLVDIQPNRGASVAEPTIEEAYDIFDMRQCLEREVMQRLCAMDPKPIIKALKDHLAEEEKYLGKDGTRSIRLAGEFHILLAELTGSRILANYVNEIVSRCSLILARFAQAHSAECGVEEHAEIIEAIARGDAERATTQMHSHLHGVQDRALLNPEDDRTENVAQILSRYRPEK</sequence>
<feature type="domain" description="HTH gntR-type" evidence="4">
    <location>
        <begin position="5"/>
        <end position="72"/>
    </location>
</feature>
<dbReference type="PROSITE" id="PS50949">
    <property type="entry name" value="HTH_GNTR"/>
    <property type="match status" value="1"/>
</dbReference>
<dbReference type="PANTHER" id="PTHR43537">
    <property type="entry name" value="TRANSCRIPTIONAL REGULATOR, GNTR FAMILY"/>
    <property type="match status" value="1"/>
</dbReference>
<dbReference type="Pfam" id="PF07729">
    <property type="entry name" value="FCD"/>
    <property type="match status" value="1"/>
</dbReference>
<keyword evidence="6" id="KW-1185">Reference proteome</keyword>
<evidence type="ECO:0000313" key="5">
    <source>
        <dbReference type="EMBL" id="KAA0916034.1"/>
    </source>
</evidence>
<dbReference type="InterPro" id="IPR011711">
    <property type="entry name" value="GntR_C"/>
</dbReference>
<protein>
    <submittedName>
        <fullName evidence="5">GntR family transcriptional regulator</fullName>
    </submittedName>
</protein>
<dbReference type="SMART" id="SM00345">
    <property type="entry name" value="HTH_GNTR"/>
    <property type="match status" value="1"/>
</dbReference>
<dbReference type="CDD" id="cd07377">
    <property type="entry name" value="WHTH_GntR"/>
    <property type="match status" value="1"/>
</dbReference>
<dbReference type="SMART" id="SM00895">
    <property type="entry name" value="FCD"/>
    <property type="match status" value="1"/>
</dbReference>
<dbReference type="GO" id="GO:0003677">
    <property type="term" value="F:DNA binding"/>
    <property type="evidence" value="ECO:0007669"/>
    <property type="project" value="UniProtKB-KW"/>
</dbReference>
<keyword evidence="2" id="KW-0238">DNA-binding</keyword>
<reference evidence="5 6" key="1">
    <citation type="submission" date="2019-07" db="EMBL/GenBank/DDBJ databases">
        <title>Aquicoccus porphyridii gen. nov., sp. nov., isolated from a small marine red alga, Porphyridium marinum.</title>
        <authorList>
            <person name="Liu L."/>
        </authorList>
    </citation>
    <scope>NUCLEOTIDE SEQUENCE [LARGE SCALE GENOMIC DNA]</scope>
    <source>
        <strain evidence="5 6">L1 8-17</strain>
    </source>
</reference>
<dbReference type="InterPro" id="IPR036388">
    <property type="entry name" value="WH-like_DNA-bd_sf"/>
</dbReference>